<organism evidence="3 4">
    <name type="scientific">Rhizophagus irregularis</name>
    <dbReference type="NCBI Taxonomy" id="588596"/>
    <lineage>
        <taxon>Eukaryota</taxon>
        <taxon>Fungi</taxon>
        <taxon>Fungi incertae sedis</taxon>
        <taxon>Mucoromycota</taxon>
        <taxon>Glomeromycotina</taxon>
        <taxon>Glomeromycetes</taxon>
        <taxon>Glomerales</taxon>
        <taxon>Glomeraceae</taxon>
        <taxon>Rhizophagus</taxon>
    </lineage>
</organism>
<evidence type="ECO:0000256" key="1">
    <source>
        <dbReference type="PROSITE-ProRule" id="PRU00042"/>
    </source>
</evidence>
<accession>A0A2I1GPH7</accession>
<keyword evidence="1" id="KW-0862">Zinc</keyword>
<evidence type="ECO:0000313" key="4">
    <source>
        <dbReference type="Proteomes" id="UP000234323"/>
    </source>
</evidence>
<keyword evidence="4" id="KW-1185">Reference proteome</keyword>
<proteinExistence type="predicted"/>
<keyword evidence="1" id="KW-0863">Zinc-finger</keyword>
<dbReference type="GO" id="GO:0008270">
    <property type="term" value="F:zinc ion binding"/>
    <property type="evidence" value="ECO:0007669"/>
    <property type="project" value="UniProtKB-KW"/>
</dbReference>
<evidence type="ECO:0000313" key="3">
    <source>
        <dbReference type="EMBL" id="PKY48543.1"/>
    </source>
</evidence>
<reference evidence="3 4" key="1">
    <citation type="submission" date="2015-10" db="EMBL/GenBank/DDBJ databases">
        <title>Genome analyses suggest a sexual origin of heterokaryosis in a supposedly ancient asexual fungus.</title>
        <authorList>
            <person name="Ropars J."/>
            <person name="Sedzielewska K."/>
            <person name="Noel J."/>
            <person name="Charron P."/>
            <person name="Farinelli L."/>
            <person name="Marton T."/>
            <person name="Kruger M."/>
            <person name="Pelin A."/>
            <person name="Brachmann A."/>
            <person name="Corradi N."/>
        </authorList>
    </citation>
    <scope>NUCLEOTIDE SEQUENCE [LARGE SCALE GENOMIC DNA]</scope>
    <source>
        <strain evidence="3 4">A4</strain>
    </source>
</reference>
<keyword evidence="1" id="KW-0479">Metal-binding</keyword>
<dbReference type="VEuPathDB" id="FungiDB:RhiirFUN_025061"/>
<dbReference type="InterPro" id="IPR013087">
    <property type="entry name" value="Znf_C2H2_type"/>
</dbReference>
<gene>
    <name evidence="3" type="ORF">RhiirA4_464175</name>
</gene>
<name>A0A2I1GPH7_9GLOM</name>
<dbReference type="VEuPathDB" id="FungiDB:FUN_013425"/>
<dbReference type="AlphaFoldDB" id="A0A2I1GPH7"/>
<dbReference type="PROSITE" id="PS50157">
    <property type="entry name" value="ZINC_FINGER_C2H2_2"/>
    <property type="match status" value="1"/>
</dbReference>
<protein>
    <recommendedName>
        <fullName evidence="2">C2H2-type domain-containing protein</fullName>
    </recommendedName>
</protein>
<sequence length="222" mass="25417">MCISPSKDDFKSLKGYGNKNDERKAILENAGKYKEQLDTYLKSILIVMLNFSDYCSGNINMSSTIPLITTSEFSCSACQKIFKKQSGLSRHLTIVKKYNIPRNNLDNLSETNNKSFKNILVYLIHCKLQNGFKKGGHQLVSLACTEHQFFDIFKGYIHHCSNKNIYKSIAANCAEGITTKRCKSKYNSGEVTIEWKIKAKKDAKENYCEAGFIYMHFWVKQI</sequence>
<comment type="caution">
    <text evidence="3">The sequence shown here is derived from an EMBL/GenBank/DDBJ whole genome shotgun (WGS) entry which is preliminary data.</text>
</comment>
<evidence type="ECO:0000259" key="2">
    <source>
        <dbReference type="PROSITE" id="PS50157"/>
    </source>
</evidence>
<dbReference type="VEuPathDB" id="FungiDB:RhiirA1_476076"/>
<feature type="domain" description="C2H2-type" evidence="2">
    <location>
        <begin position="73"/>
        <end position="101"/>
    </location>
</feature>
<dbReference type="EMBL" id="LLXI01000651">
    <property type="protein sequence ID" value="PKY48543.1"/>
    <property type="molecule type" value="Genomic_DNA"/>
</dbReference>
<dbReference type="Proteomes" id="UP000234323">
    <property type="component" value="Unassembled WGS sequence"/>
</dbReference>